<comment type="caution">
    <text evidence="2">The sequence shown here is derived from an EMBL/GenBank/DDBJ whole genome shotgun (WGS) entry which is preliminary data.</text>
</comment>
<name>A0A2M6WEF8_9BACT</name>
<proteinExistence type="predicted"/>
<dbReference type="InterPro" id="IPR014717">
    <property type="entry name" value="Transl_elong_EF1B/ribsomal_bS6"/>
</dbReference>
<reference evidence="3" key="1">
    <citation type="submission" date="2017-09" db="EMBL/GenBank/DDBJ databases">
        <title>Depth-based differentiation of microbial function through sediment-hosted aquifers and enrichment of novel symbionts in the deep terrestrial subsurface.</title>
        <authorList>
            <person name="Probst A.J."/>
            <person name="Ladd B."/>
            <person name="Jarett J.K."/>
            <person name="Geller-Mcgrath D.E."/>
            <person name="Sieber C.M.K."/>
            <person name="Emerson J.B."/>
            <person name="Anantharaman K."/>
            <person name="Thomas B.C."/>
            <person name="Malmstrom R."/>
            <person name="Stieglmeier M."/>
            <person name="Klingl A."/>
            <person name="Woyke T."/>
            <person name="Ryan C.M."/>
            <person name="Banfield J.F."/>
        </authorList>
    </citation>
    <scope>NUCLEOTIDE SEQUENCE [LARGE SCALE GENOMIC DNA]</scope>
</reference>
<dbReference type="AlphaFoldDB" id="A0A2M6WEF8"/>
<sequence>MMRLIITLIAVVLAGGAFFWYTKPAYDEVQESRAKIAQYDAALDKAAELQELKQELLSRFNAFRPEDLDRLHKLLPDHVDNVRLILDLDNLAGRFGLSLQNVDVSSSESKNTKAQTVGAIGTSNQKYDSLTLSFGTRATYKTFVDFLRDLESSLRIVDLVSLSIAPETAATPTKGQSSEPQYSYKITLRTYWLK</sequence>
<evidence type="ECO:0000256" key="1">
    <source>
        <dbReference type="SAM" id="Coils"/>
    </source>
</evidence>
<keyword evidence="1" id="KW-0175">Coiled coil</keyword>
<accession>A0A2M6WEF8</accession>
<dbReference type="Pfam" id="PF04350">
    <property type="entry name" value="PilO"/>
    <property type="match status" value="1"/>
</dbReference>
<evidence type="ECO:0008006" key="4">
    <source>
        <dbReference type="Google" id="ProtNLM"/>
    </source>
</evidence>
<evidence type="ECO:0000313" key="2">
    <source>
        <dbReference type="EMBL" id="PIT91153.1"/>
    </source>
</evidence>
<feature type="coiled-coil region" evidence="1">
    <location>
        <begin position="29"/>
        <end position="59"/>
    </location>
</feature>
<protein>
    <recommendedName>
        <fullName evidence="4">Pilus assembly protein PilO</fullName>
    </recommendedName>
</protein>
<dbReference type="EMBL" id="PFBJ01000009">
    <property type="protein sequence ID" value="PIT91153.1"/>
    <property type="molecule type" value="Genomic_DNA"/>
</dbReference>
<gene>
    <name evidence="2" type="ORF">COU17_02005</name>
</gene>
<dbReference type="GO" id="GO:0043107">
    <property type="term" value="P:type IV pilus-dependent motility"/>
    <property type="evidence" value="ECO:0007669"/>
    <property type="project" value="InterPro"/>
</dbReference>
<dbReference type="InterPro" id="IPR007445">
    <property type="entry name" value="PilO"/>
</dbReference>
<dbReference type="Proteomes" id="UP000228809">
    <property type="component" value="Unassembled WGS sequence"/>
</dbReference>
<dbReference type="Gene3D" id="3.30.70.60">
    <property type="match status" value="1"/>
</dbReference>
<dbReference type="GO" id="GO:0043683">
    <property type="term" value="P:type IV pilus assembly"/>
    <property type="evidence" value="ECO:0007669"/>
    <property type="project" value="InterPro"/>
</dbReference>
<evidence type="ECO:0000313" key="3">
    <source>
        <dbReference type="Proteomes" id="UP000228809"/>
    </source>
</evidence>
<organism evidence="2 3">
    <name type="scientific">Candidatus Kaiserbacteria bacterium CG10_big_fil_rev_8_21_14_0_10_49_17</name>
    <dbReference type="NCBI Taxonomy" id="1974609"/>
    <lineage>
        <taxon>Bacteria</taxon>
        <taxon>Candidatus Kaiseribacteriota</taxon>
    </lineage>
</organism>